<dbReference type="InterPro" id="IPR018461">
    <property type="entry name" value="Na/H_Antiport_NhaC-like_C"/>
</dbReference>
<evidence type="ECO:0000256" key="3">
    <source>
        <dbReference type="ARBA" id="ARBA00022692"/>
    </source>
</evidence>
<evidence type="ECO:0000313" key="8">
    <source>
        <dbReference type="EMBL" id="VEG84141.1"/>
    </source>
</evidence>
<dbReference type="PANTHER" id="PTHR37821:SF1">
    <property type="entry name" value="AMINO ACID TRANSPORTER YUIF-RELATED"/>
    <property type="match status" value="1"/>
</dbReference>
<evidence type="ECO:0000313" key="9">
    <source>
        <dbReference type="Proteomes" id="UP000278157"/>
    </source>
</evidence>
<comment type="subcellular location">
    <subcellularLocation>
        <location evidence="1">Cell membrane</location>
        <topology evidence="1">Multi-pass membrane protein</topology>
    </subcellularLocation>
</comment>
<name>A0A448KL76_CAMUP</name>
<keyword evidence="4 6" id="KW-1133">Transmembrane helix</keyword>
<keyword evidence="3 6" id="KW-0812">Transmembrane</keyword>
<dbReference type="Pfam" id="PF03553">
    <property type="entry name" value="Na_H_antiporter"/>
    <property type="match status" value="1"/>
</dbReference>
<keyword evidence="5 6" id="KW-0472">Membrane</keyword>
<reference evidence="8 9" key="1">
    <citation type="submission" date="2018-12" db="EMBL/GenBank/DDBJ databases">
        <authorList>
            <consortium name="Pathogen Informatics"/>
        </authorList>
    </citation>
    <scope>NUCLEOTIDE SEQUENCE [LARGE SCALE GENOMIC DNA]</scope>
    <source>
        <strain evidence="8 9">NCTC11541</strain>
    </source>
</reference>
<proteinExistence type="predicted"/>
<dbReference type="Proteomes" id="UP000278157">
    <property type="component" value="Chromosome"/>
</dbReference>
<evidence type="ECO:0000256" key="6">
    <source>
        <dbReference type="SAM" id="Phobius"/>
    </source>
</evidence>
<dbReference type="PANTHER" id="PTHR37821">
    <property type="entry name" value="AMINO ACID TRANSPORTER YUIF-RELATED"/>
    <property type="match status" value="1"/>
</dbReference>
<evidence type="ECO:0000256" key="1">
    <source>
        <dbReference type="ARBA" id="ARBA00004651"/>
    </source>
</evidence>
<dbReference type="InterPro" id="IPR052576">
    <property type="entry name" value="AA_Transporter-Related"/>
</dbReference>
<evidence type="ECO:0000256" key="4">
    <source>
        <dbReference type="ARBA" id="ARBA00022989"/>
    </source>
</evidence>
<gene>
    <name evidence="8" type="ORF">NCTC11541_00161</name>
</gene>
<accession>A0A448KL76</accession>
<feature type="domain" description="Na+/H+ antiporter NhaC-like C-terminal" evidence="7">
    <location>
        <begin position="1"/>
        <end position="65"/>
    </location>
</feature>
<evidence type="ECO:0000256" key="2">
    <source>
        <dbReference type="ARBA" id="ARBA00022475"/>
    </source>
</evidence>
<evidence type="ECO:0000256" key="5">
    <source>
        <dbReference type="ARBA" id="ARBA00023136"/>
    </source>
</evidence>
<sequence length="98" mass="11115">MGFIAFVMLVAAGYGEVLKQSGAVEELVNSVIPFVEGNKFLAIFAMLFIGLIIGTSFGTIPIYSDFILPYLLRAWLFCEFDYFHHRHFHRNVLISPIL</sequence>
<dbReference type="EMBL" id="LR134372">
    <property type="protein sequence ID" value="VEG84141.1"/>
    <property type="molecule type" value="Genomic_DNA"/>
</dbReference>
<dbReference type="GO" id="GO:0005886">
    <property type="term" value="C:plasma membrane"/>
    <property type="evidence" value="ECO:0007669"/>
    <property type="project" value="UniProtKB-SubCell"/>
</dbReference>
<evidence type="ECO:0000259" key="7">
    <source>
        <dbReference type="Pfam" id="PF03553"/>
    </source>
</evidence>
<keyword evidence="2" id="KW-1003">Cell membrane</keyword>
<protein>
    <submittedName>
        <fullName evidence="8">Histidine permease YuiF</fullName>
    </submittedName>
</protein>
<organism evidence="8 9">
    <name type="scientific">Campylobacter upsaliensis</name>
    <dbReference type="NCBI Taxonomy" id="28080"/>
    <lineage>
        <taxon>Bacteria</taxon>
        <taxon>Pseudomonadati</taxon>
        <taxon>Campylobacterota</taxon>
        <taxon>Epsilonproteobacteria</taxon>
        <taxon>Campylobacterales</taxon>
        <taxon>Campylobacteraceae</taxon>
        <taxon>Campylobacter</taxon>
    </lineage>
</organism>
<dbReference type="AlphaFoldDB" id="A0A448KL76"/>
<feature type="transmembrane region" description="Helical" evidence="6">
    <location>
        <begin position="39"/>
        <end position="63"/>
    </location>
</feature>